<feature type="region of interest" description="Disordered" evidence="8">
    <location>
        <begin position="448"/>
        <end position="544"/>
    </location>
</feature>
<dbReference type="Pfam" id="PF01757">
    <property type="entry name" value="Acyl_transf_3"/>
    <property type="match status" value="1"/>
</dbReference>
<evidence type="ECO:0000256" key="9">
    <source>
        <dbReference type="SAM" id="Phobius"/>
    </source>
</evidence>
<feature type="transmembrane region" description="Helical" evidence="9">
    <location>
        <begin position="159"/>
        <end position="175"/>
    </location>
</feature>
<proteinExistence type="predicted"/>
<evidence type="ECO:0000313" key="11">
    <source>
        <dbReference type="EMBL" id="AZI58192.1"/>
    </source>
</evidence>
<feature type="transmembrane region" description="Helical" evidence="9">
    <location>
        <begin position="44"/>
        <end position="66"/>
    </location>
</feature>
<keyword evidence="5 9" id="KW-1133">Transmembrane helix</keyword>
<dbReference type="InterPro" id="IPR050879">
    <property type="entry name" value="Acyltransferase_3"/>
</dbReference>
<feature type="transmembrane region" description="Helical" evidence="9">
    <location>
        <begin position="87"/>
        <end position="108"/>
    </location>
</feature>
<feature type="domain" description="Acyltransferase 3" evidence="10">
    <location>
        <begin position="23"/>
        <end position="355"/>
    </location>
</feature>
<evidence type="ECO:0000256" key="2">
    <source>
        <dbReference type="ARBA" id="ARBA00022475"/>
    </source>
</evidence>
<dbReference type="SUPFAM" id="SSF52266">
    <property type="entry name" value="SGNH hydrolase"/>
    <property type="match status" value="1"/>
</dbReference>
<evidence type="ECO:0000256" key="7">
    <source>
        <dbReference type="ARBA" id="ARBA00023315"/>
    </source>
</evidence>
<protein>
    <recommendedName>
        <fullName evidence="10">Acyltransferase 3 domain-containing protein</fullName>
    </recommendedName>
</protein>
<evidence type="ECO:0000259" key="10">
    <source>
        <dbReference type="Pfam" id="PF01757"/>
    </source>
</evidence>
<dbReference type="GO" id="GO:0009103">
    <property type="term" value="P:lipopolysaccharide biosynthetic process"/>
    <property type="evidence" value="ECO:0007669"/>
    <property type="project" value="TreeGrafter"/>
</dbReference>
<evidence type="ECO:0000256" key="3">
    <source>
        <dbReference type="ARBA" id="ARBA00022679"/>
    </source>
</evidence>
<dbReference type="KEGG" id="nak:EH165_08630"/>
<feature type="compositionally biased region" description="Low complexity" evidence="8">
    <location>
        <begin position="505"/>
        <end position="533"/>
    </location>
</feature>
<dbReference type="Gene3D" id="3.40.50.1110">
    <property type="entry name" value="SGNH hydrolase"/>
    <property type="match status" value="1"/>
</dbReference>
<dbReference type="GO" id="GO:0016747">
    <property type="term" value="F:acyltransferase activity, transferring groups other than amino-acyl groups"/>
    <property type="evidence" value="ECO:0007669"/>
    <property type="project" value="InterPro"/>
</dbReference>
<dbReference type="GO" id="GO:0005886">
    <property type="term" value="C:plasma membrane"/>
    <property type="evidence" value="ECO:0007669"/>
    <property type="project" value="UniProtKB-SubCell"/>
</dbReference>
<reference evidence="11 12" key="2">
    <citation type="submission" date="2018-12" db="EMBL/GenBank/DDBJ databases">
        <title>Nakamurella antarcticus sp. nov., isolated from Antarctica South Shetland Islands soil.</title>
        <authorList>
            <person name="Peng F."/>
        </authorList>
    </citation>
    <scope>NUCLEOTIDE SEQUENCE [LARGE SCALE GENOMIC DNA]</scope>
    <source>
        <strain evidence="11 12">S14-144</strain>
    </source>
</reference>
<feature type="transmembrane region" description="Helical" evidence="9">
    <location>
        <begin position="396"/>
        <end position="418"/>
    </location>
</feature>
<keyword evidence="4 9" id="KW-0812">Transmembrane</keyword>
<name>A0A3G8ZLH9_9ACTN</name>
<keyword evidence="6 9" id="KW-0472">Membrane</keyword>
<evidence type="ECO:0000256" key="4">
    <source>
        <dbReference type="ARBA" id="ARBA00022692"/>
    </source>
</evidence>
<dbReference type="Proteomes" id="UP000268084">
    <property type="component" value="Chromosome"/>
</dbReference>
<feature type="transmembrane region" description="Helical" evidence="9">
    <location>
        <begin position="274"/>
        <end position="298"/>
    </location>
</feature>
<gene>
    <name evidence="11" type="ORF">EH165_08630</name>
</gene>
<dbReference type="InterPro" id="IPR002656">
    <property type="entry name" value="Acyl_transf_3_dom"/>
</dbReference>
<feature type="transmembrane region" description="Helical" evidence="9">
    <location>
        <begin position="209"/>
        <end position="229"/>
    </location>
</feature>
<feature type="transmembrane region" description="Helical" evidence="9">
    <location>
        <begin position="182"/>
        <end position="203"/>
    </location>
</feature>
<dbReference type="AlphaFoldDB" id="A0A3G8ZLH9"/>
<organism evidence="11 12">
    <name type="scientific">Nakamurella antarctica</name>
    <dbReference type="NCBI Taxonomy" id="1902245"/>
    <lineage>
        <taxon>Bacteria</taxon>
        <taxon>Bacillati</taxon>
        <taxon>Actinomycetota</taxon>
        <taxon>Actinomycetes</taxon>
        <taxon>Nakamurellales</taxon>
        <taxon>Nakamurellaceae</taxon>
        <taxon>Nakamurella</taxon>
    </lineage>
</organism>
<keyword evidence="12" id="KW-1185">Reference proteome</keyword>
<dbReference type="PANTHER" id="PTHR23028:SF53">
    <property type="entry name" value="ACYL_TRANSF_3 DOMAIN-CONTAINING PROTEIN"/>
    <property type="match status" value="1"/>
</dbReference>
<evidence type="ECO:0000256" key="6">
    <source>
        <dbReference type="ARBA" id="ARBA00023136"/>
    </source>
</evidence>
<reference evidence="11 12" key="1">
    <citation type="submission" date="2018-11" db="EMBL/GenBank/DDBJ databases">
        <authorList>
            <person name="Da X."/>
        </authorList>
    </citation>
    <scope>NUCLEOTIDE SEQUENCE [LARGE SCALE GENOMIC DNA]</scope>
    <source>
        <strain evidence="11 12">S14-144</strain>
    </source>
</reference>
<comment type="subcellular location">
    <subcellularLocation>
        <location evidence="1">Cell membrane</location>
        <topology evidence="1">Multi-pass membrane protein</topology>
    </subcellularLocation>
</comment>
<dbReference type="PANTHER" id="PTHR23028">
    <property type="entry name" value="ACETYLTRANSFERASE"/>
    <property type="match status" value="1"/>
</dbReference>
<sequence length="713" mass="74965">MLALGVPISIRPPARAPRGYAPALDGVRAVGVLAVILYHAGVSWLPGGFLGVDVFFVMSGYLVTALMQRERDRTGRIRFTQFWIRRARRLVPALALMLVVVCAAAVALENDLNAGLRRQVLGAATYSSNWIQIGAGESYVDRSSPALFTHLWSLAVEEQFYLIWPLVVAGLLGLLHRRRPRVAVVLALGLASAIAMAVLFRSGQDPTRVYAGTDTHGISLMLGAGLALARQTSLVDPIRLAGRLKITPGQWLLGPVCLAVLLGAMLTLTDTSAVTYQGGLAVAALAATGLVAVAARGVGPLNSLLKVPPMRWLGTRSYSLYLWHWPLLVIADRVLPYQWPRAVSATIAICVSVLLTEFSWRVVEDPIRRFGFVGYCRRIRTQLFGGGHTPRSKQRLAWGISAVMGVAALTAACGVVIAPTKTSLELQIEEGEAAVAHAKLATISRVPSPLPAPGFGVSEPVGPRTEQTPGPSPTLDPPTEGQRGVGQPSPAPTSALPPFQPQSPPSAVEPASSEPASSEPASSEPASSNAAPATPEPAPASAPELAVAPVEPPQTVTGDQVTAIGDSVMLGSAPQLLAALPGIDVDAIVSRQIWELAPLLVARNADGTLRPYVVIGLGTNGGASAGAISAALEQAGPDRIVVLVNTFEDREWQDEVNASLAEAVAARPHTCLADWHSVIDSHRGLLGPDGVHPKEAGRQMYADLVASAVSSCR</sequence>
<evidence type="ECO:0000256" key="8">
    <source>
        <dbReference type="SAM" id="MobiDB-lite"/>
    </source>
</evidence>
<evidence type="ECO:0000256" key="5">
    <source>
        <dbReference type="ARBA" id="ARBA00022989"/>
    </source>
</evidence>
<accession>A0A3G8ZLH9</accession>
<dbReference type="InterPro" id="IPR036514">
    <property type="entry name" value="SGNH_hydro_sf"/>
</dbReference>
<evidence type="ECO:0000256" key="1">
    <source>
        <dbReference type="ARBA" id="ARBA00004651"/>
    </source>
</evidence>
<evidence type="ECO:0000313" key="12">
    <source>
        <dbReference type="Proteomes" id="UP000268084"/>
    </source>
</evidence>
<keyword evidence="2" id="KW-1003">Cell membrane</keyword>
<keyword evidence="7" id="KW-0012">Acyltransferase</keyword>
<dbReference type="OrthoDB" id="3404679at2"/>
<keyword evidence="3" id="KW-0808">Transferase</keyword>
<dbReference type="EMBL" id="CP034170">
    <property type="protein sequence ID" value="AZI58192.1"/>
    <property type="molecule type" value="Genomic_DNA"/>
</dbReference>
<feature type="transmembrane region" description="Helical" evidence="9">
    <location>
        <begin position="250"/>
        <end position="268"/>
    </location>
</feature>